<evidence type="ECO:0000256" key="2">
    <source>
        <dbReference type="ARBA" id="ARBA00022777"/>
    </source>
</evidence>
<keyword evidence="4" id="KW-0812">Transmembrane</keyword>
<dbReference type="Gene3D" id="3.30.565.10">
    <property type="entry name" value="Histidine kinase-like ATPase, C-terminal domain"/>
    <property type="match status" value="1"/>
</dbReference>
<keyword evidence="3" id="KW-0902">Two-component regulatory system</keyword>
<accession>A0A9X3AHI9</accession>
<keyword evidence="4" id="KW-0472">Membrane</keyword>
<name>A0A9X3AHI9_9PSEU</name>
<dbReference type="Proteomes" id="UP001141259">
    <property type="component" value="Unassembled WGS sequence"/>
</dbReference>
<feature type="domain" description="Histidine kinase/HSP90-like ATPase" evidence="5">
    <location>
        <begin position="270"/>
        <end position="357"/>
    </location>
</feature>
<dbReference type="Pfam" id="PF02518">
    <property type="entry name" value="HATPase_c"/>
    <property type="match status" value="1"/>
</dbReference>
<comment type="caution">
    <text evidence="6">The sequence shown here is derived from an EMBL/GenBank/DDBJ whole genome shotgun (WGS) entry which is preliminary data.</text>
</comment>
<feature type="transmembrane region" description="Helical" evidence="4">
    <location>
        <begin position="125"/>
        <end position="149"/>
    </location>
</feature>
<dbReference type="SUPFAM" id="SSF55874">
    <property type="entry name" value="ATPase domain of HSP90 chaperone/DNA topoisomerase II/histidine kinase"/>
    <property type="match status" value="1"/>
</dbReference>
<keyword evidence="2 6" id="KW-0418">Kinase</keyword>
<evidence type="ECO:0000256" key="3">
    <source>
        <dbReference type="ARBA" id="ARBA00023012"/>
    </source>
</evidence>
<reference evidence="6" key="1">
    <citation type="submission" date="2022-08" db="EMBL/GenBank/DDBJ databases">
        <authorList>
            <person name="Tistechok S."/>
            <person name="Samborskyy M."/>
            <person name="Roman I."/>
        </authorList>
    </citation>
    <scope>NUCLEOTIDE SEQUENCE</scope>
    <source>
        <strain evidence="6">DSM 103496</strain>
    </source>
</reference>
<dbReference type="GO" id="GO:0016020">
    <property type="term" value="C:membrane"/>
    <property type="evidence" value="ECO:0007669"/>
    <property type="project" value="InterPro"/>
</dbReference>
<dbReference type="GO" id="GO:0000155">
    <property type="term" value="F:phosphorelay sensor kinase activity"/>
    <property type="evidence" value="ECO:0007669"/>
    <property type="project" value="InterPro"/>
</dbReference>
<organism evidence="6 7">
    <name type="scientific">Umezawaea endophytica</name>
    <dbReference type="NCBI Taxonomy" id="1654476"/>
    <lineage>
        <taxon>Bacteria</taxon>
        <taxon>Bacillati</taxon>
        <taxon>Actinomycetota</taxon>
        <taxon>Actinomycetes</taxon>
        <taxon>Pseudonocardiales</taxon>
        <taxon>Pseudonocardiaceae</taxon>
        <taxon>Umezawaea</taxon>
    </lineage>
</organism>
<dbReference type="PANTHER" id="PTHR24421">
    <property type="entry name" value="NITRATE/NITRITE SENSOR PROTEIN NARX-RELATED"/>
    <property type="match status" value="1"/>
</dbReference>
<evidence type="ECO:0000313" key="6">
    <source>
        <dbReference type="EMBL" id="MCS7481081.1"/>
    </source>
</evidence>
<dbReference type="CDD" id="cd16917">
    <property type="entry name" value="HATPase_UhpB-NarQ-NarX-like"/>
    <property type="match status" value="1"/>
</dbReference>
<gene>
    <name evidence="6" type="ORF">NZH93_29860</name>
</gene>
<dbReference type="GO" id="GO:0046983">
    <property type="term" value="F:protein dimerization activity"/>
    <property type="evidence" value="ECO:0007669"/>
    <property type="project" value="InterPro"/>
</dbReference>
<sequence>MKTSRLRVWTWVHLVYLVLPAFQPIFDPEAGAGDWVLVGVIIGGFLPMYAMSLLRPWQARWWLTVPATVLGVATILFNAGAAILFVYAAACAGLTETRRTALRWMGFLTALTLGFATVSTVPMPYLLWNVIPPVIFIWVIGLVQIAEAARARDHTELRMANARIEHLATVSERERIARDLHDLLGHSLTAVVMRAQLVKELVDLDPARARAEVLEIERTARDALAEVRATVSGWRQASLEAELDAARGALASAGVELHVTRDPDLELVGSTEHQLALAVREAITNVARHAGARECHVGIHAVDGELRVVVADDGVGGQGVDGNGLSGMRERIAALGGRVQRTGTEGTTVTIAVPLRVAT</sequence>
<keyword evidence="7" id="KW-1185">Reference proteome</keyword>
<proteinExistence type="predicted"/>
<evidence type="ECO:0000313" key="7">
    <source>
        <dbReference type="Proteomes" id="UP001141259"/>
    </source>
</evidence>
<dbReference type="InterPro" id="IPR011712">
    <property type="entry name" value="Sig_transdc_His_kin_sub3_dim/P"/>
</dbReference>
<dbReference type="InterPro" id="IPR036890">
    <property type="entry name" value="HATPase_C_sf"/>
</dbReference>
<evidence type="ECO:0000256" key="4">
    <source>
        <dbReference type="SAM" id="Phobius"/>
    </source>
</evidence>
<evidence type="ECO:0000256" key="1">
    <source>
        <dbReference type="ARBA" id="ARBA00022679"/>
    </source>
</evidence>
<keyword evidence="4" id="KW-1133">Transmembrane helix</keyword>
<evidence type="ECO:0000259" key="5">
    <source>
        <dbReference type="SMART" id="SM00387"/>
    </source>
</evidence>
<feature type="transmembrane region" description="Helical" evidence="4">
    <location>
        <begin position="61"/>
        <end position="89"/>
    </location>
</feature>
<dbReference type="InterPro" id="IPR050482">
    <property type="entry name" value="Sensor_HK_TwoCompSys"/>
</dbReference>
<protein>
    <submittedName>
        <fullName evidence="6">Histidine kinase</fullName>
    </submittedName>
</protein>
<dbReference type="SMART" id="SM00387">
    <property type="entry name" value="HATPase_c"/>
    <property type="match status" value="1"/>
</dbReference>
<feature type="transmembrane region" description="Helical" evidence="4">
    <location>
        <begin position="101"/>
        <end position="119"/>
    </location>
</feature>
<dbReference type="Gene3D" id="1.20.5.1930">
    <property type="match status" value="1"/>
</dbReference>
<keyword evidence="1" id="KW-0808">Transferase</keyword>
<dbReference type="PANTHER" id="PTHR24421:SF63">
    <property type="entry name" value="SENSOR HISTIDINE KINASE DESK"/>
    <property type="match status" value="1"/>
</dbReference>
<dbReference type="InterPro" id="IPR003594">
    <property type="entry name" value="HATPase_dom"/>
</dbReference>
<feature type="transmembrane region" description="Helical" evidence="4">
    <location>
        <begin position="35"/>
        <end position="55"/>
    </location>
</feature>
<dbReference type="AlphaFoldDB" id="A0A9X3AHI9"/>
<dbReference type="RefSeq" id="WP_259626570.1">
    <property type="nucleotide sequence ID" value="NZ_JANYMP010000016.1"/>
</dbReference>
<dbReference type="EMBL" id="JANYMP010000016">
    <property type="protein sequence ID" value="MCS7481081.1"/>
    <property type="molecule type" value="Genomic_DNA"/>
</dbReference>
<dbReference type="Pfam" id="PF07730">
    <property type="entry name" value="HisKA_3"/>
    <property type="match status" value="1"/>
</dbReference>